<evidence type="ECO:0000256" key="1">
    <source>
        <dbReference type="SAM" id="MobiDB-lite"/>
    </source>
</evidence>
<name>A0AAD4M278_9AGAM</name>
<proteinExistence type="predicted"/>
<accession>A0AAD4M278</accession>
<reference evidence="2" key="1">
    <citation type="journal article" date="2022" name="New Phytol.">
        <title>Evolutionary transition to the ectomycorrhizal habit in the genomes of a hyperdiverse lineage of mushroom-forming fungi.</title>
        <authorList>
            <person name="Looney B."/>
            <person name="Miyauchi S."/>
            <person name="Morin E."/>
            <person name="Drula E."/>
            <person name="Courty P.E."/>
            <person name="Kohler A."/>
            <person name="Kuo A."/>
            <person name="LaButti K."/>
            <person name="Pangilinan J."/>
            <person name="Lipzen A."/>
            <person name="Riley R."/>
            <person name="Andreopoulos W."/>
            <person name="He G."/>
            <person name="Johnson J."/>
            <person name="Nolan M."/>
            <person name="Tritt A."/>
            <person name="Barry K.W."/>
            <person name="Grigoriev I.V."/>
            <person name="Nagy L.G."/>
            <person name="Hibbett D."/>
            <person name="Henrissat B."/>
            <person name="Matheny P.B."/>
            <person name="Labbe J."/>
            <person name="Martin F.M."/>
        </authorList>
    </citation>
    <scope>NUCLEOTIDE SEQUENCE</scope>
    <source>
        <strain evidence="2">BPL690</strain>
    </source>
</reference>
<gene>
    <name evidence="2" type="ORF">B0F90DRAFT_663985</name>
</gene>
<evidence type="ECO:0000313" key="2">
    <source>
        <dbReference type="EMBL" id="KAI0299057.1"/>
    </source>
</evidence>
<feature type="region of interest" description="Disordered" evidence="1">
    <location>
        <begin position="31"/>
        <end position="79"/>
    </location>
</feature>
<comment type="caution">
    <text evidence="2">The sequence shown here is derived from an EMBL/GenBank/DDBJ whole genome shotgun (WGS) entry which is preliminary data.</text>
</comment>
<keyword evidence="3" id="KW-1185">Reference proteome</keyword>
<protein>
    <submittedName>
        <fullName evidence="2">Uncharacterized protein</fullName>
    </submittedName>
</protein>
<dbReference type="AlphaFoldDB" id="A0AAD4M278"/>
<feature type="compositionally biased region" description="Basic and acidic residues" evidence="1">
    <location>
        <begin position="51"/>
        <end position="64"/>
    </location>
</feature>
<dbReference type="EMBL" id="WTXG01000025">
    <property type="protein sequence ID" value="KAI0299057.1"/>
    <property type="molecule type" value="Genomic_DNA"/>
</dbReference>
<sequence>MLEVNEDSVTKILESRGIKYSHRNDDILVPNTIEEQRMKKARRERRQREKKAKELREPDFEWPPKRKHHKRPLSPRTKLSQRQMALIELGMIQSADDLPAFAQSFVKKSPEEQTELLAKLDARAGRTR</sequence>
<organism evidence="2 3">
    <name type="scientific">Multifurca ochricompacta</name>
    <dbReference type="NCBI Taxonomy" id="376703"/>
    <lineage>
        <taxon>Eukaryota</taxon>
        <taxon>Fungi</taxon>
        <taxon>Dikarya</taxon>
        <taxon>Basidiomycota</taxon>
        <taxon>Agaricomycotina</taxon>
        <taxon>Agaricomycetes</taxon>
        <taxon>Russulales</taxon>
        <taxon>Russulaceae</taxon>
        <taxon>Multifurca</taxon>
    </lineage>
</organism>
<feature type="compositionally biased region" description="Basic residues" evidence="1">
    <location>
        <begin position="39"/>
        <end position="50"/>
    </location>
</feature>
<dbReference type="Proteomes" id="UP001203297">
    <property type="component" value="Unassembled WGS sequence"/>
</dbReference>
<evidence type="ECO:0000313" key="3">
    <source>
        <dbReference type="Proteomes" id="UP001203297"/>
    </source>
</evidence>